<dbReference type="EMBL" id="CP001959">
    <property type="protein sequence ID" value="ADG71731.1"/>
    <property type="molecule type" value="Genomic_DNA"/>
</dbReference>
<protein>
    <submittedName>
        <fullName evidence="1">Uncharacterized protein</fullName>
    </submittedName>
</protein>
<accession>D5UAK8</accession>
<reference evidence="1 2" key="1">
    <citation type="journal article" date="2010" name="Stand. Genomic Sci.">
        <title>Complete genome sequence of Brachyspira murdochii type strain (56-150).</title>
        <authorList>
            <person name="Pati A."/>
            <person name="Sikorski J."/>
            <person name="Gronow S."/>
            <person name="Munk C."/>
            <person name="Lapidus A."/>
            <person name="Copeland A."/>
            <person name="Glavina Del Tio T."/>
            <person name="Nolan M."/>
            <person name="Lucas S."/>
            <person name="Chen F."/>
            <person name="Tice H."/>
            <person name="Cheng J.F."/>
            <person name="Han C."/>
            <person name="Detter J.C."/>
            <person name="Bruce D."/>
            <person name="Tapia R."/>
            <person name="Goodwin L."/>
            <person name="Pitluck S."/>
            <person name="Liolios K."/>
            <person name="Ivanova N."/>
            <person name="Mavromatis K."/>
            <person name="Mikhailova N."/>
            <person name="Chen A."/>
            <person name="Palaniappan K."/>
            <person name="Land M."/>
            <person name="Hauser L."/>
            <person name="Chang Y.J."/>
            <person name="Jeffries C.D."/>
            <person name="Spring S."/>
            <person name="Rohde M."/>
            <person name="Goker M."/>
            <person name="Bristow J."/>
            <person name="Eisen J.A."/>
            <person name="Markowitz V."/>
            <person name="Hugenholtz P."/>
            <person name="Kyrpides N.C."/>
            <person name="Klenk H.P."/>
        </authorList>
    </citation>
    <scope>NUCLEOTIDE SEQUENCE [LARGE SCALE GENOMIC DNA]</scope>
    <source>
        <strain evidence="2">ATCC 51284 / DSM 12563 / 56-150</strain>
    </source>
</reference>
<evidence type="ECO:0000313" key="1">
    <source>
        <dbReference type="EMBL" id="ADG71731.1"/>
    </source>
</evidence>
<gene>
    <name evidence="1" type="ordered locus">Bmur_1645</name>
</gene>
<dbReference type="KEGG" id="brm:Bmur_1645"/>
<name>D5UAK8_BRAM5</name>
<organism evidence="1 2">
    <name type="scientific">Brachyspira murdochii (strain ATCC 51284 / DSM 12563 / 56-150)</name>
    <name type="common">Serpulina murdochii</name>
    <dbReference type="NCBI Taxonomy" id="526224"/>
    <lineage>
        <taxon>Bacteria</taxon>
        <taxon>Pseudomonadati</taxon>
        <taxon>Spirochaetota</taxon>
        <taxon>Spirochaetia</taxon>
        <taxon>Brachyspirales</taxon>
        <taxon>Brachyspiraceae</taxon>
        <taxon>Brachyspira</taxon>
    </lineage>
</organism>
<dbReference type="STRING" id="526224.Bmur_1645"/>
<dbReference type="HOGENOM" id="CLU_3395423_0_0_12"/>
<dbReference type="AlphaFoldDB" id="D5UAK8"/>
<proteinExistence type="predicted"/>
<evidence type="ECO:0000313" key="2">
    <source>
        <dbReference type="Proteomes" id="UP000001915"/>
    </source>
</evidence>
<dbReference type="Proteomes" id="UP000001915">
    <property type="component" value="Chromosome"/>
</dbReference>
<sequence>MEKKEEKKDLKSLISKYKEQATIVIRKNKNI</sequence>